<feature type="domain" description="4Fe4S-binding SPASM" evidence="8">
    <location>
        <begin position="224"/>
        <end position="282"/>
    </location>
</feature>
<dbReference type="NCBIfam" id="TIGR04085">
    <property type="entry name" value="rSAM_more_4Fe4S"/>
    <property type="match status" value="1"/>
</dbReference>
<comment type="cofactor">
    <cofactor evidence="1">
        <name>[4Fe-4S] cluster</name>
        <dbReference type="ChEBI" id="CHEBI:49883"/>
    </cofactor>
</comment>
<evidence type="ECO:0000256" key="3">
    <source>
        <dbReference type="ARBA" id="ARBA00022723"/>
    </source>
</evidence>
<feature type="domain" description="Radical SAM core" evidence="7">
    <location>
        <begin position="10"/>
        <end position="112"/>
    </location>
</feature>
<dbReference type="InterPro" id="IPR023867">
    <property type="entry name" value="Sulphatase_maturase_rSAM"/>
</dbReference>
<keyword evidence="4" id="KW-0408">Iron</keyword>
<evidence type="ECO:0000256" key="1">
    <source>
        <dbReference type="ARBA" id="ARBA00001966"/>
    </source>
</evidence>
<evidence type="ECO:0000313" key="10">
    <source>
        <dbReference type="Proteomes" id="UP000182152"/>
    </source>
</evidence>
<dbReference type="PANTHER" id="PTHR43273:SF3">
    <property type="entry name" value="ANAEROBIC SULFATASE-MATURATING ENZYME HOMOLOG ASLB-RELATED"/>
    <property type="match status" value="1"/>
</dbReference>
<dbReference type="InterPro" id="IPR007197">
    <property type="entry name" value="rSAM"/>
</dbReference>
<keyword evidence="10" id="KW-1185">Reference proteome</keyword>
<comment type="similarity">
    <text evidence="6">Belongs to the radical SAM superfamily. Anaerobic sulfatase-maturating enzyme family.</text>
</comment>
<protein>
    <submittedName>
        <fullName evidence="9">Anaerobic sulfatase maturase</fullName>
    </submittedName>
</protein>
<dbReference type="Pfam" id="PF04055">
    <property type="entry name" value="Radical_SAM"/>
    <property type="match status" value="1"/>
</dbReference>
<dbReference type="STRING" id="150033.RV14_GL000762"/>
<comment type="caution">
    <text evidence="9">The sequence shown here is derived from an EMBL/GenBank/DDBJ whole genome shotgun (WGS) entry which is preliminary data.</text>
</comment>
<dbReference type="Proteomes" id="UP000182152">
    <property type="component" value="Unassembled WGS sequence"/>
</dbReference>
<evidence type="ECO:0000256" key="2">
    <source>
        <dbReference type="ARBA" id="ARBA00022691"/>
    </source>
</evidence>
<keyword evidence="2" id="KW-0949">S-adenosyl-L-methionine</keyword>
<reference evidence="9 10" key="1">
    <citation type="submission" date="2014-12" db="EMBL/GenBank/DDBJ databases">
        <title>Draft genome sequences of 29 type strains of Enterococci.</title>
        <authorList>
            <person name="Zhong Z."/>
            <person name="Sun Z."/>
            <person name="Liu W."/>
            <person name="Zhang W."/>
            <person name="Zhang H."/>
        </authorList>
    </citation>
    <scope>NUCLEOTIDE SEQUENCE [LARGE SCALE GENOMIC DNA]</scope>
    <source>
        <strain evidence="9 10">DSM 15687</strain>
    </source>
</reference>
<organism evidence="9 10">
    <name type="scientific">Enterococcus ratti</name>
    <dbReference type="NCBI Taxonomy" id="150033"/>
    <lineage>
        <taxon>Bacteria</taxon>
        <taxon>Bacillati</taxon>
        <taxon>Bacillota</taxon>
        <taxon>Bacilli</taxon>
        <taxon>Lactobacillales</taxon>
        <taxon>Enterococcaceae</taxon>
        <taxon>Enterococcus</taxon>
    </lineage>
</organism>
<dbReference type="GO" id="GO:0051536">
    <property type="term" value="F:iron-sulfur cluster binding"/>
    <property type="evidence" value="ECO:0007669"/>
    <property type="project" value="UniProtKB-KW"/>
</dbReference>
<dbReference type="Gene3D" id="3.20.20.70">
    <property type="entry name" value="Aldolase class I"/>
    <property type="match status" value="1"/>
</dbReference>
<dbReference type="PANTHER" id="PTHR43273">
    <property type="entry name" value="ANAEROBIC SULFATASE-MATURATING ENZYME HOMOLOG ASLB-RELATED"/>
    <property type="match status" value="1"/>
</dbReference>
<gene>
    <name evidence="9" type="ORF">RV14_GL000762</name>
</gene>
<evidence type="ECO:0000256" key="5">
    <source>
        <dbReference type="ARBA" id="ARBA00023014"/>
    </source>
</evidence>
<evidence type="ECO:0000313" key="9">
    <source>
        <dbReference type="EMBL" id="OJG79822.1"/>
    </source>
</evidence>
<dbReference type="GO" id="GO:0046872">
    <property type="term" value="F:metal ion binding"/>
    <property type="evidence" value="ECO:0007669"/>
    <property type="project" value="UniProtKB-KW"/>
</dbReference>
<dbReference type="AlphaFoldDB" id="A0A1L8WGE8"/>
<dbReference type="Pfam" id="PF13186">
    <property type="entry name" value="SPASM"/>
    <property type="match status" value="1"/>
</dbReference>
<keyword evidence="5" id="KW-0411">Iron-sulfur</keyword>
<dbReference type="EMBL" id="JXLB01000017">
    <property type="protein sequence ID" value="OJG79822.1"/>
    <property type="molecule type" value="Genomic_DNA"/>
</dbReference>
<dbReference type="InterPro" id="IPR013785">
    <property type="entry name" value="Aldolase_TIM"/>
</dbReference>
<proteinExistence type="inferred from homology"/>
<evidence type="ECO:0000256" key="6">
    <source>
        <dbReference type="ARBA" id="ARBA00023601"/>
    </source>
</evidence>
<accession>A0A1L8WGE8</accession>
<evidence type="ECO:0000259" key="8">
    <source>
        <dbReference type="Pfam" id="PF13186"/>
    </source>
</evidence>
<dbReference type="GO" id="GO:0016491">
    <property type="term" value="F:oxidoreductase activity"/>
    <property type="evidence" value="ECO:0007669"/>
    <property type="project" value="InterPro"/>
</dbReference>
<evidence type="ECO:0000259" key="7">
    <source>
        <dbReference type="Pfam" id="PF04055"/>
    </source>
</evidence>
<dbReference type="SUPFAM" id="SSF102114">
    <property type="entry name" value="Radical SAM enzymes"/>
    <property type="match status" value="1"/>
</dbReference>
<sequence>MKQEVVDKLIQQIFMDLKDNDQITFTFQGGEPTLAGLIYYQHFIEFVQQQTKQVKVHYALQTNGVLINKQWCKFLKEHDFLVGLSIDGHPQFHNQNRLDAKGKGTFERVLQAKMLFDVYRIEYNVLCVLTNQLATHAEEVVHFIKRENIHYIQFIPCLDELKEEKNNDYVLTPKKFFTFYRDFFQLWWTELVKGNYIRVKLFEDVIHLLVNQQVTACGILGNCQVQYVIEADGGVYSCDFYVLDEYRLGYIQEQTLKEIFESPPLKKFLCPKKQPLKKCEQCVFQQMCGGGCKRMKEVMYVDKNNFCGYQAFLSLFIPKISEILRYIEGADQC</sequence>
<name>A0A1L8WGE8_9ENTE</name>
<dbReference type="InterPro" id="IPR058240">
    <property type="entry name" value="rSAM_sf"/>
</dbReference>
<dbReference type="InterPro" id="IPR023885">
    <property type="entry name" value="4Fe4S-binding_SPASM_dom"/>
</dbReference>
<evidence type="ECO:0000256" key="4">
    <source>
        <dbReference type="ARBA" id="ARBA00023004"/>
    </source>
</evidence>
<keyword evidence="3" id="KW-0479">Metal-binding</keyword>